<dbReference type="AlphaFoldDB" id="A0A8J2RLD6"/>
<feature type="domain" description="G-protein coupled receptors family 1 profile" evidence="13">
    <location>
        <begin position="76"/>
        <end position="490"/>
    </location>
</feature>
<dbReference type="FunFam" id="1.20.1070.10:FF:000941">
    <property type="entry name" value="Serotonin receptor-like protein"/>
    <property type="match status" value="1"/>
</dbReference>
<feature type="compositionally biased region" description="Low complexity" evidence="11">
    <location>
        <begin position="383"/>
        <end position="418"/>
    </location>
</feature>
<feature type="transmembrane region" description="Helical" evidence="12">
    <location>
        <begin position="190"/>
        <end position="214"/>
    </location>
</feature>
<keyword evidence="7 12" id="KW-0472">Membrane</keyword>
<evidence type="ECO:0000256" key="7">
    <source>
        <dbReference type="ARBA" id="ARBA00023136"/>
    </source>
</evidence>
<keyword evidence="8" id="KW-0675">Receptor</keyword>
<dbReference type="PANTHER" id="PTHR24248">
    <property type="entry name" value="ADRENERGIC RECEPTOR-RELATED G-PROTEIN COUPLED RECEPTOR"/>
    <property type="match status" value="1"/>
</dbReference>
<sequence length="561" mass="60596">MEGKLEWNQSVTTTMMSTTSTTTSSLLIWLTSTSASSPTSNTSVDSDASSNDASNSNVYNWSFICVMVFVVAGTVGNVLVCLAVWLERPLQNVTNWFLVSLAFADLIVSTIVMPFGATAGFLGYWPLGVTWCNVYVTCDVLACSASILHMCCISLGRYLGIRSPLKARGYGGRGGGSSSFLTGGSSKRLVVVRVVLVWLLALLISSPISALGLIDPSNIMIGNQCVINNRGFAFFGSLAAFYIPMIIMVVSYALTVHLLRNKARQHQHQLMLRAGGSSSSNYTPSGRFVGNKRSFHSVNFTHDERKSVEEEDVPLQQERGTQTPVSVSRERRRLIWKARISFSPSCQCSLLSSTHQTAVDNDGGGGGGSDQPIRIVKASANNTTSTTTSSRGRKISSTSSTTTTTPRRSGSIVSSSTPNISSAATVANEQKASKVLGVVFFTFVLCWAPFFLLNLLMVVWPSCGAYIPDRLVATCLWLGYVSSTINPLIYTVFNRTFKRVFIRLLKCQCRKSPVSSLAASASATTVATVQPRYSRCASVYEGLASQQQHQAAASASANRYR</sequence>
<dbReference type="Proteomes" id="UP000789390">
    <property type="component" value="Unassembled WGS sequence"/>
</dbReference>
<accession>A0A8J2RLD6</accession>
<evidence type="ECO:0000256" key="4">
    <source>
        <dbReference type="ARBA" id="ARBA00022692"/>
    </source>
</evidence>
<feature type="transmembrane region" description="Helical" evidence="12">
    <location>
        <begin position="234"/>
        <end position="259"/>
    </location>
</feature>
<keyword evidence="10" id="KW-0807">Transducer</keyword>
<evidence type="ECO:0000313" key="15">
    <source>
        <dbReference type="Proteomes" id="UP000789390"/>
    </source>
</evidence>
<keyword evidence="4 12" id="KW-0812">Transmembrane</keyword>
<comment type="similarity">
    <text evidence="2">Belongs to the G-protein coupled receptor 1 family.</text>
</comment>
<evidence type="ECO:0000256" key="8">
    <source>
        <dbReference type="ARBA" id="ARBA00023170"/>
    </source>
</evidence>
<evidence type="ECO:0000256" key="2">
    <source>
        <dbReference type="ARBA" id="ARBA00010663"/>
    </source>
</evidence>
<feature type="region of interest" description="Disordered" evidence="11">
    <location>
        <begin position="379"/>
        <end position="418"/>
    </location>
</feature>
<dbReference type="PROSITE" id="PS50262">
    <property type="entry name" value="G_PROTEIN_RECEP_F1_2"/>
    <property type="match status" value="1"/>
</dbReference>
<dbReference type="InterPro" id="IPR000276">
    <property type="entry name" value="GPCR_Rhodpsn"/>
</dbReference>
<protein>
    <recommendedName>
        <fullName evidence="13">G-protein coupled receptors family 1 profile domain-containing protein</fullName>
    </recommendedName>
</protein>
<feature type="transmembrane region" description="Helical" evidence="12">
    <location>
        <begin position="435"/>
        <end position="459"/>
    </location>
</feature>
<dbReference type="FunFam" id="1.20.1070.10:FF:000367">
    <property type="entry name" value="Serotonin receptor 5-HT2 subtype"/>
    <property type="match status" value="1"/>
</dbReference>
<evidence type="ECO:0000313" key="14">
    <source>
        <dbReference type="EMBL" id="CAH0103702.1"/>
    </source>
</evidence>
<organism evidence="14 15">
    <name type="scientific">Daphnia galeata</name>
    <dbReference type="NCBI Taxonomy" id="27404"/>
    <lineage>
        <taxon>Eukaryota</taxon>
        <taxon>Metazoa</taxon>
        <taxon>Ecdysozoa</taxon>
        <taxon>Arthropoda</taxon>
        <taxon>Crustacea</taxon>
        <taxon>Branchiopoda</taxon>
        <taxon>Diplostraca</taxon>
        <taxon>Cladocera</taxon>
        <taxon>Anomopoda</taxon>
        <taxon>Daphniidae</taxon>
        <taxon>Daphnia</taxon>
    </lineage>
</organism>
<evidence type="ECO:0000256" key="11">
    <source>
        <dbReference type="SAM" id="MobiDB-lite"/>
    </source>
</evidence>
<dbReference type="Pfam" id="PF00001">
    <property type="entry name" value="7tm_1"/>
    <property type="match status" value="1"/>
</dbReference>
<reference evidence="14" key="1">
    <citation type="submission" date="2021-11" db="EMBL/GenBank/DDBJ databases">
        <authorList>
            <person name="Schell T."/>
        </authorList>
    </citation>
    <scope>NUCLEOTIDE SEQUENCE</scope>
    <source>
        <strain evidence="14">M5</strain>
    </source>
</reference>
<evidence type="ECO:0000256" key="5">
    <source>
        <dbReference type="ARBA" id="ARBA00022989"/>
    </source>
</evidence>
<dbReference type="GO" id="GO:0004930">
    <property type="term" value="F:G protein-coupled receptor activity"/>
    <property type="evidence" value="ECO:0007669"/>
    <property type="project" value="UniProtKB-KW"/>
</dbReference>
<proteinExistence type="inferred from homology"/>
<comment type="subcellular location">
    <subcellularLocation>
        <location evidence="1">Cell membrane</location>
        <topology evidence="1">Multi-pass membrane protein</topology>
    </subcellularLocation>
</comment>
<dbReference type="InterPro" id="IPR017452">
    <property type="entry name" value="GPCR_Rhodpsn_7TM"/>
</dbReference>
<name>A0A8J2RLD6_9CRUS</name>
<dbReference type="OrthoDB" id="5859976at2759"/>
<evidence type="ECO:0000256" key="1">
    <source>
        <dbReference type="ARBA" id="ARBA00004651"/>
    </source>
</evidence>
<dbReference type="EMBL" id="CAKKLH010000113">
    <property type="protein sequence ID" value="CAH0103702.1"/>
    <property type="molecule type" value="Genomic_DNA"/>
</dbReference>
<dbReference type="GO" id="GO:0005886">
    <property type="term" value="C:plasma membrane"/>
    <property type="evidence" value="ECO:0007669"/>
    <property type="project" value="UniProtKB-SubCell"/>
</dbReference>
<keyword evidence="6" id="KW-0297">G-protein coupled receptor</keyword>
<feature type="region of interest" description="Disordered" evidence="11">
    <location>
        <begin position="302"/>
        <end position="326"/>
    </location>
</feature>
<evidence type="ECO:0000256" key="9">
    <source>
        <dbReference type="ARBA" id="ARBA00023180"/>
    </source>
</evidence>
<feature type="transmembrane region" description="Helical" evidence="12">
    <location>
        <begin position="59"/>
        <end position="85"/>
    </location>
</feature>
<feature type="transmembrane region" description="Helical" evidence="12">
    <location>
        <begin position="97"/>
        <end position="122"/>
    </location>
</feature>
<evidence type="ECO:0000256" key="12">
    <source>
        <dbReference type="SAM" id="Phobius"/>
    </source>
</evidence>
<feature type="transmembrane region" description="Helical" evidence="12">
    <location>
        <begin position="471"/>
        <end position="493"/>
    </location>
</feature>
<evidence type="ECO:0000259" key="13">
    <source>
        <dbReference type="PROSITE" id="PS50262"/>
    </source>
</evidence>
<dbReference type="PANTHER" id="PTHR24248:SF174">
    <property type="entry name" value="TYRAMINE_OCTOPAMINE RECEPTOR"/>
    <property type="match status" value="1"/>
</dbReference>
<evidence type="ECO:0000256" key="3">
    <source>
        <dbReference type="ARBA" id="ARBA00022475"/>
    </source>
</evidence>
<gene>
    <name evidence="14" type="ORF">DGAL_LOCUS6285</name>
</gene>
<evidence type="ECO:0000256" key="6">
    <source>
        <dbReference type="ARBA" id="ARBA00023040"/>
    </source>
</evidence>
<dbReference type="Gene3D" id="1.20.1070.10">
    <property type="entry name" value="Rhodopsin 7-helix transmembrane proteins"/>
    <property type="match status" value="2"/>
</dbReference>
<keyword evidence="3" id="KW-1003">Cell membrane</keyword>
<keyword evidence="5 12" id="KW-1133">Transmembrane helix</keyword>
<keyword evidence="9" id="KW-0325">Glycoprotein</keyword>
<comment type="caution">
    <text evidence="14">The sequence shown here is derived from an EMBL/GenBank/DDBJ whole genome shotgun (WGS) entry which is preliminary data.</text>
</comment>
<evidence type="ECO:0000256" key="10">
    <source>
        <dbReference type="ARBA" id="ARBA00023224"/>
    </source>
</evidence>
<dbReference type="SUPFAM" id="SSF81321">
    <property type="entry name" value="Family A G protein-coupled receptor-like"/>
    <property type="match status" value="1"/>
</dbReference>
<dbReference type="PRINTS" id="PR00237">
    <property type="entry name" value="GPCRRHODOPSN"/>
</dbReference>
<keyword evidence="15" id="KW-1185">Reference proteome</keyword>